<protein>
    <submittedName>
        <fullName evidence="10">ABC transporter permease subunit</fullName>
    </submittedName>
</protein>
<dbReference type="Pfam" id="PF04069">
    <property type="entry name" value="OpuAC"/>
    <property type="match status" value="1"/>
</dbReference>
<comment type="similarity">
    <text evidence="7">In the N-terminal section; belongs to the binding-protein-dependent transport system permease family.</text>
</comment>
<dbReference type="Gene3D" id="1.10.3720.10">
    <property type="entry name" value="MetI-like"/>
    <property type="match status" value="1"/>
</dbReference>
<evidence type="ECO:0000256" key="2">
    <source>
        <dbReference type="ARBA" id="ARBA00022448"/>
    </source>
</evidence>
<sequence length="496" mass="53269">MGHLLLVVFWLCTAWAAGAEERLVVGSKRFTESYILGELVRQTAERAGEAQVTHRQGLGNTGILFAALTSAEIDLYPEYTGTIDKEVLKNRTPADLATLRRQLAPLGLGVGVLLGFNNAYALAMGAEQAEKLGIRTLSDLQRHPELRYGLSQEFLNRTDGWPGVRRVYGLTAQPRALEHGLAYEAIAAGQIDLIDIYSTDAKIDRYQLRVLTDDRQFFAAYDAVLLYRLDLPKRLPKTWAVIDKLQGKLNEQQMAQLNADAELRGLAFAEVAGRFLRGETDQPATRSGLAHQMLGADFGRLAFEHLLLVFASLLVGVAIGVPLGIWAAAKPALSQVILSGVGIIQTIPSLALLAFLIPVLQQIGTFPALVALFLYSLLPIVRNTYTGLMDIPPGLRESGLALGLPAGARLRLIELPLASRAILAGIKTAAVINVGTATIAAFIGAGGFGERIATGLALNDNTTLLAGAIPAAGLALLVQFAFDLLERWVVPGGLRS</sequence>
<feature type="transmembrane region" description="Helical" evidence="8">
    <location>
        <begin position="363"/>
        <end position="381"/>
    </location>
</feature>
<comment type="subcellular location">
    <subcellularLocation>
        <location evidence="8">Cell membrane</location>
        <topology evidence="8">Multi-pass membrane protein</topology>
    </subcellularLocation>
    <subcellularLocation>
        <location evidence="1">Membrane</location>
        <topology evidence="1">Multi-pass membrane protein</topology>
    </subcellularLocation>
</comment>
<dbReference type="SUPFAM" id="SSF161098">
    <property type="entry name" value="MetI-like"/>
    <property type="match status" value="1"/>
</dbReference>
<dbReference type="EMBL" id="CP063845">
    <property type="protein sequence ID" value="UFP96105.1"/>
    <property type="molecule type" value="Genomic_DNA"/>
</dbReference>
<comment type="similarity">
    <text evidence="8">Belongs to the binding-protein-dependent transport system permease family.</text>
</comment>
<dbReference type="CDD" id="cd06261">
    <property type="entry name" value="TM_PBP2"/>
    <property type="match status" value="1"/>
</dbReference>
<evidence type="ECO:0000313" key="10">
    <source>
        <dbReference type="EMBL" id="UFP96105.1"/>
    </source>
</evidence>
<feature type="transmembrane region" description="Helical" evidence="8">
    <location>
        <begin position="306"/>
        <end position="329"/>
    </location>
</feature>
<accession>A0ABY3PR19</accession>
<feature type="transmembrane region" description="Helical" evidence="8">
    <location>
        <begin position="336"/>
        <end position="357"/>
    </location>
</feature>
<evidence type="ECO:0000256" key="1">
    <source>
        <dbReference type="ARBA" id="ARBA00004141"/>
    </source>
</evidence>
<evidence type="ECO:0000313" key="11">
    <source>
        <dbReference type="Proteomes" id="UP001054846"/>
    </source>
</evidence>
<evidence type="ECO:0000256" key="4">
    <source>
        <dbReference type="ARBA" id="ARBA00022989"/>
    </source>
</evidence>
<dbReference type="CDD" id="cd13607">
    <property type="entry name" value="PBP2_AfProX_like"/>
    <property type="match status" value="1"/>
</dbReference>
<dbReference type="InterPro" id="IPR051204">
    <property type="entry name" value="ABC_transp_perm/SBD"/>
</dbReference>
<dbReference type="PANTHER" id="PTHR30177">
    <property type="entry name" value="GLYCINE BETAINE/L-PROLINE TRANSPORT SYSTEM PERMEASE PROTEIN PROW"/>
    <property type="match status" value="1"/>
</dbReference>
<dbReference type="Pfam" id="PF00528">
    <property type="entry name" value="BPD_transp_1"/>
    <property type="match status" value="1"/>
</dbReference>
<dbReference type="PROSITE" id="PS50928">
    <property type="entry name" value="ABC_TM1"/>
    <property type="match status" value="1"/>
</dbReference>
<dbReference type="PANTHER" id="PTHR30177:SF4">
    <property type="entry name" value="OSMOPROTECTANT IMPORT PERMEASE PROTEIN OSMW"/>
    <property type="match status" value="1"/>
</dbReference>
<evidence type="ECO:0000256" key="5">
    <source>
        <dbReference type="ARBA" id="ARBA00023136"/>
    </source>
</evidence>
<evidence type="ECO:0000256" key="7">
    <source>
        <dbReference type="ARBA" id="ARBA00035652"/>
    </source>
</evidence>
<evidence type="ECO:0000259" key="9">
    <source>
        <dbReference type="PROSITE" id="PS50928"/>
    </source>
</evidence>
<dbReference type="RefSeq" id="WP_230843350.1">
    <property type="nucleotide sequence ID" value="NZ_CP063845.1"/>
</dbReference>
<dbReference type="InterPro" id="IPR035906">
    <property type="entry name" value="MetI-like_sf"/>
</dbReference>
<evidence type="ECO:0000256" key="6">
    <source>
        <dbReference type="ARBA" id="ARBA00035642"/>
    </source>
</evidence>
<evidence type="ECO:0000256" key="3">
    <source>
        <dbReference type="ARBA" id="ARBA00022692"/>
    </source>
</evidence>
<keyword evidence="2 8" id="KW-0813">Transport</keyword>
<keyword evidence="11" id="KW-1185">Reference proteome</keyword>
<proteinExistence type="inferred from homology"/>
<dbReference type="Gene3D" id="3.40.190.10">
    <property type="entry name" value="Periplasmic binding protein-like II"/>
    <property type="match status" value="1"/>
</dbReference>
<dbReference type="SUPFAM" id="SSF53850">
    <property type="entry name" value="Periplasmic binding protein-like II"/>
    <property type="match status" value="1"/>
</dbReference>
<keyword evidence="5 8" id="KW-0472">Membrane</keyword>
<organism evidence="10 11">
    <name type="scientific">Gloeobacter morelensis MG652769</name>
    <dbReference type="NCBI Taxonomy" id="2781736"/>
    <lineage>
        <taxon>Bacteria</taxon>
        <taxon>Bacillati</taxon>
        <taxon>Cyanobacteriota</taxon>
        <taxon>Cyanophyceae</taxon>
        <taxon>Gloeobacterales</taxon>
        <taxon>Gloeobacteraceae</taxon>
        <taxon>Gloeobacter</taxon>
        <taxon>Gloeobacter morelensis</taxon>
    </lineage>
</organism>
<feature type="transmembrane region" description="Helical" evidence="8">
    <location>
        <begin position="464"/>
        <end position="485"/>
    </location>
</feature>
<evidence type="ECO:0000256" key="8">
    <source>
        <dbReference type="RuleBase" id="RU363032"/>
    </source>
</evidence>
<name>A0ABY3PR19_9CYAN</name>
<feature type="domain" description="ABC transmembrane type-1" evidence="9">
    <location>
        <begin position="302"/>
        <end position="486"/>
    </location>
</feature>
<reference evidence="10 11" key="1">
    <citation type="journal article" date="2021" name="Genome Biol. Evol.">
        <title>Complete Genome Sequencing of a Novel Gloeobacter Species from a Waterfall Cave in Mexico.</title>
        <authorList>
            <person name="Saw J.H."/>
            <person name="Cardona T."/>
            <person name="Montejano G."/>
        </authorList>
    </citation>
    <scope>NUCLEOTIDE SEQUENCE [LARGE SCALE GENOMIC DNA]</scope>
    <source>
        <strain evidence="10">MG652769</strain>
    </source>
</reference>
<feature type="transmembrane region" description="Helical" evidence="8">
    <location>
        <begin position="421"/>
        <end position="444"/>
    </location>
</feature>
<keyword evidence="4 8" id="KW-1133">Transmembrane helix</keyword>
<dbReference type="InterPro" id="IPR041894">
    <property type="entry name" value="PBP2_ProX-like"/>
</dbReference>
<keyword evidence="3 8" id="KW-0812">Transmembrane</keyword>
<dbReference type="Proteomes" id="UP001054846">
    <property type="component" value="Chromosome"/>
</dbReference>
<dbReference type="InterPro" id="IPR007210">
    <property type="entry name" value="ABC_Gly_betaine_transp_sub-bd"/>
</dbReference>
<dbReference type="Gene3D" id="3.40.190.120">
    <property type="entry name" value="Osmoprotection protein (prox), domain 2"/>
    <property type="match status" value="1"/>
</dbReference>
<dbReference type="InterPro" id="IPR000515">
    <property type="entry name" value="MetI-like"/>
</dbReference>
<comment type="similarity">
    <text evidence="6">In the C-terminal section; belongs to the OsmX family.</text>
</comment>
<gene>
    <name evidence="10" type="ORF">ISF26_07820</name>
</gene>